<gene>
    <name evidence="8" type="ORF">F511_18359</name>
</gene>
<evidence type="ECO:0000256" key="3">
    <source>
        <dbReference type="ARBA" id="ARBA00022692"/>
    </source>
</evidence>
<dbReference type="PANTHER" id="PTHR10057:SF0">
    <property type="entry name" value="TRANSLOCATOR PROTEIN"/>
    <property type="match status" value="1"/>
</dbReference>
<dbReference type="EMBL" id="KV001281">
    <property type="protein sequence ID" value="KZV39301.1"/>
    <property type="molecule type" value="Genomic_DNA"/>
</dbReference>
<evidence type="ECO:0000313" key="9">
    <source>
        <dbReference type="Proteomes" id="UP000250235"/>
    </source>
</evidence>
<dbReference type="Gene3D" id="1.20.1260.100">
    <property type="entry name" value="TspO/MBR protein"/>
    <property type="match status" value="1"/>
</dbReference>
<dbReference type="InterPro" id="IPR004307">
    <property type="entry name" value="TspO_MBR"/>
</dbReference>
<dbReference type="InterPro" id="IPR038330">
    <property type="entry name" value="TspO/MBR-related_sf"/>
</dbReference>
<dbReference type="GO" id="GO:0016020">
    <property type="term" value="C:membrane"/>
    <property type="evidence" value="ECO:0007669"/>
    <property type="project" value="UniProtKB-SubCell"/>
</dbReference>
<name>A0A2Z7BXK4_9LAMI</name>
<keyword evidence="9" id="KW-1185">Reference proteome</keyword>
<protein>
    <submittedName>
        <fullName evidence="8">Translocator protein</fullName>
    </submittedName>
</protein>
<feature type="transmembrane region" description="Helical" evidence="7">
    <location>
        <begin position="83"/>
        <end position="103"/>
    </location>
</feature>
<dbReference type="GO" id="GO:0033013">
    <property type="term" value="P:tetrapyrrole metabolic process"/>
    <property type="evidence" value="ECO:0007669"/>
    <property type="project" value="UniProtKB-ARBA"/>
</dbReference>
<dbReference type="Pfam" id="PF03073">
    <property type="entry name" value="TspO_MBR"/>
    <property type="match status" value="1"/>
</dbReference>
<dbReference type="AlphaFoldDB" id="A0A2Z7BXK4"/>
<evidence type="ECO:0000313" key="8">
    <source>
        <dbReference type="EMBL" id="KZV39301.1"/>
    </source>
</evidence>
<comment type="similarity">
    <text evidence="2">Belongs to the TspO/BZRP family.</text>
</comment>
<dbReference type="CDD" id="cd15904">
    <property type="entry name" value="TSPO_MBR"/>
    <property type="match status" value="1"/>
</dbReference>
<evidence type="ECO:0000256" key="1">
    <source>
        <dbReference type="ARBA" id="ARBA00004141"/>
    </source>
</evidence>
<evidence type="ECO:0000256" key="6">
    <source>
        <dbReference type="SAM" id="MobiDB-lite"/>
    </source>
</evidence>
<feature type="transmembrane region" description="Helical" evidence="7">
    <location>
        <begin position="167"/>
        <end position="185"/>
    </location>
</feature>
<sequence>MASQDLKHRATERDEPNAADSNAASDVGSRKGKRKGVAKRGFRSLAIAVAFPVALTVLVIYLFGSSTRFRNIEKPFYLPPLWALHLSFLTSALLSGLSSWLVWADGGFHRSPVALSLYVAQLVLSLGWYPIVFARVGLVLWVALFVALVGGWRTFKSLNPIAGDLYLPCLVAALIPAAVNYRLLYSQ</sequence>
<dbReference type="PANTHER" id="PTHR10057">
    <property type="entry name" value="PERIPHERAL-TYPE BENZODIAZEPINE RECEPTOR"/>
    <property type="match status" value="1"/>
</dbReference>
<keyword evidence="3 7" id="KW-0812">Transmembrane</keyword>
<reference evidence="8 9" key="1">
    <citation type="journal article" date="2015" name="Proc. Natl. Acad. Sci. U.S.A.">
        <title>The resurrection genome of Boea hygrometrica: A blueprint for survival of dehydration.</title>
        <authorList>
            <person name="Xiao L."/>
            <person name="Yang G."/>
            <person name="Zhang L."/>
            <person name="Yang X."/>
            <person name="Zhao S."/>
            <person name="Ji Z."/>
            <person name="Zhou Q."/>
            <person name="Hu M."/>
            <person name="Wang Y."/>
            <person name="Chen M."/>
            <person name="Xu Y."/>
            <person name="Jin H."/>
            <person name="Xiao X."/>
            <person name="Hu G."/>
            <person name="Bao F."/>
            <person name="Hu Y."/>
            <person name="Wan P."/>
            <person name="Li L."/>
            <person name="Deng X."/>
            <person name="Kuang T."/>
            <person name="Xiang C."/>
            <person name="Zhu J.K."/>
            <person name="Oliver M.J."/>
            <person name="He Y."/>
        </authorList>
    </citation>
    <scope>NUCLEOTIDE SEQUENCE [LARGE SCALE GENOMIC DNA]</scope>
    <source>
        <strain evidence="9">cv. XS01</strain>
    </source>
</reference>
<keyword evidence="4 7" id="KW-1133">Transmembrane helix</keyword>
<evidence type="ECO:0000256" key="5">
    <source>
        <dbReference type="ARBA" id="ARBA00023136"/>
    </source>
</evidence>
<feature type="transmembrane region" description="Helical" evidence="7">
    <location>
        <begin position="41"/>
        <end position="63"/>
    </location>
</feature>
<proteinExistence type="inferred from homology"/>
<feature type="region of interest" description="Disordered" evidence="6">
    <location>
        <begin position="1"/>
        <end position="32"/>
    </location>
</feature>
<evidence type="ECO:0000256" key="2">
    <source>
        <dbReference type="ARBA" id="ARBA00007524"/>
    </source>
</evidence>
<keyword evidence="5 7" id="KW-0472">Membrane</keyword>
<accession>A0A2Z7BXK4</accession>
<feature type="compositionally biased region" description="Basic and acidic residues" evidence="6">
    <location>
        <begin position="1"/>
        <end position="16"/>
    </location>
</feature>
<dbReference type="Proteomes" id="UP000250235">
    <property type="component" value="Unassembled WGS sequence"/>
</dbReference>
<evidence type="ECO:0000256" key="4">
    <source>
        <dbReference type="ARBA" id="ARBA00022989"/>
    </source>
</evidence>
<organism evidence="8 9">
    <name type="scientific">Dorcoceras hygrometricum</name>
    <dbReference type="NCBI Taxonomy" id="472368"/>
    <lineage>
        <taxon>Eukaryota</taxon>
        <taxon>Viridiplantae</taxon>
        <taxon>Streptophyta</taxon>
        <taxon>Embryophyta</taxon>
        <taxon>Tracheophyta</taxon>
        <taxon>Spermatophyta</taxon>
        <taxon>Magnoliopsida</taxon>
        <taxon>eudicotyledons</taxon>
        <taxon>Gunneridae</taxon>
        <taxon>Pentapetalae</taxon>
        <taxon>asterids</taxon>
        <taxon>lamiids</taxon>
        <taxon>Lamiales</taxon>
        <taxon>Gesneriaceae</taxon>
        <taxon>Didymocarpoideae</taxon>
        <taxon>Trichosporeae</taxon>
        <taxon>Loxocarpinae</taxon>
        <taxon>Dorcoceras</taxon>
    </lineage>
</organism>
<comment type="subcellular location">
    <subcellularLocation>
        <location evidence="1">Membrane</location>
        <topology evidence="1">Multi-pass membrane protein</topology>
    </subcellularLocation>
</comment>
<dbReference type="FunFam" id="1.20.1260.100:FF:000001">
    <property type="entry name" value="translocator protein 2"/>
    <property type="match status" value="1"/>
</dbReference>
<evidence type="ECO:0000256" key="7">
    <source>
        <dbReference type="SAM" id="Phobius"/>
    </source>
</evidence>
<dbReference type="OrthoDB" id="8841220at2759"/>